<evidence type="ECO:0000313" key="1">
    <source>
        <dbReference type="EMBL" id="KAA5542518.1"/>
    </source>
</evidence>
<protein>
    <submittedName>
        <fullName evidence="1">Uncharacterized protein</fullName>
    </submittedName>
</protein>
<dbReference type="Proteomes" id="UP000323426">
    <property type="component" value="Unassembled WGS sequence"/>
</dbReference>
<comment type="caution">
    <text evidence="1">The sequence shown here is derived from an EMBL/GenBank/DDBJ whole genome shotgun (WGS) entry which is preliminary data.</text>
</comment>
<organism evidence="1 2">
    <name type="scientific">Adhaeribacter rhizoryzae</name>
    <dbReference type="NCBI Taxonomy" id="2607907"/>
    <lineage>
        <taxon>Bacteria</taxon>
        <taxon>Pseudomonadati</taxon>
        <taxon>Bacteroidota</taxon>
        <taxon>Cytophagia</taxon>
        <taxon>Cytophagales</taxon>
        <taxon>Hymenobacteraceae</taxon>
        <taxon>Adhaeribacter</taxon>
    </lineage>
</organism>
<evidence type="ECO:0000313" key="2">
    <source>
        <dbReference type="Proteomes" id="UP000323426"/>
    </source>
</evidence>
<proteinExistence type="predicted"/>
<sequence length="118" mass="13499">MKPVKAIVLVAVLLLITLNSFGQAVGRRISETTLGIYNNSDRTLNFELGPNKRDVKAYSISSQENWISPNYSVKSKPVFRIKTAEKTKKYSVKLNNKYMIFWNNPKKAWDLTKVKTDS</sequence>
<keyword evidence="2" id="KW-1185">Reference proteome</keyword>
<name>A0A5M6D4S1_9BACT</name>
<dbReference type="RefSeq" id="WP_150090858.1">
    <property type="nucleotide sequence ID" value="NZ_VWSF01000017.1"/>
</dbReference>
<dbReference type="AlphaFoldDB" id="A0A5M6D4S1"/>
<dbReference type="EMBL" id="VWSF01000017">
    <property type="protein sequence ID" value="KAA5542518.1"/>
    <property type="molecule type" value="Genomic_DNA"/>
</dbReference>
<reference evidence="1 2" key="1">
    <citation type="submission" date="2019-09" db="EMBL/GenBank/DDBJ databases">
        <title>Genome sequence and assembly of Adhaeribacter sp.</title>
        <authorList>
            <person name="Chhetri G."/>
        </authorList>
    </citation>
    <scope>NUCLEOTIDE SEQUENCE [LARGE SCALE GENOMIC DNA]</scope>
    <source>
        <strain evidence="1 2">DK36</strain>
    </source>
</reference>
<gene>
    <name evidence="1" type="ORF">F0145_18920</name>
</gene>
<accession>A0A5M6D4S1</accession>